<dbReference type="SUPFAM" id="SSF141673">
    <property type="entry name" value="MOSC N-terminal domain-like"/>
    <property type="match status" value="1"/>
</dbReference>
<dbReference type="GO" id="GO:0030170">
    <property type="term" value="F:pyridoxal phosphate binding"/>
    <property type="evidence" value="ECO:0007669"/>
    <property type="project" value="InterPro"/>
</dbReference>
<organism evidence="2 3">
    <name type="scientific">Sedimenticola thiotaurini</name>
    <dbReference type="NCBI Taxonomy" id="1543721"/>
    <lineage>
        <taxon>Bacteria</taxon>
        <taxon>Pseudomonadati</taxon>
        <taxon>Pseudomonadota</taxon>
        <taxon>Gammaproteobacteria</taxon>
        <taxon>Chromatiales</taxon>
        <taxon>Sedimenticolaceae</taxon>
        <taxon>Sedimenticola</taxon>
    </lineage>
</organism>
<feature type="domain" description="MOSC" evidence="1">
    <location>
        <begin position="110"/>
        <end position="265"/>
    </location>
</feature>
<dbReference type="Proteomes" id="UP000317355">
    <property type="component" value="Unassembled WGS sequence"/>
</dbReference>
<dbReference type="EMBL" id="VMRY01000003">
    <property type="protein sequence ID" value="TVT59906.1"/>
    <property type="molecule type" value="Genomic_DNA"/>
</dbReference>
<proteinExistence type="predicted"/>
<dbReference type="Pfam" id="PF03476">
    <property type="entry name" value="MOSC_N"/>
    <property type="match status" value="1"/>
</dbReference>
<dbReference type="InterPro" id="IPR005302">
    <property type="entry name" value="MoCF_Sase_C"/>
</dbReference>
<dbReference type="PROSITE" id="PS51340">
    <property type="entry name" value="MOSC"/>
    <property type="match status" value="1"/>
</dbReference>
<dbReference type="InterPro" id="IPR005303">
    <property type="entry name" value="MOCOS_middle"/>
</dbReference>
<dbReference type="PANTHER" id="PTHR14237">
    <property type="entry name" value="MOLYBDOPTERIN COFACTOR SULFURASE MOSC"/>
    <property type="match status" value="1"/>
</dbReference>
<name>A0A558DFU9_9GAMM</name>
<dbReference type="PANTHER" id="PTHR14237:SF19">
    <property type="entry name" value="MITOCHONDRIAL AMIDOXIME REDUCING COMPONENT 1"/>
    <property type="match status" value="1"/>
</dbReference>
<reference evidence="2 3" key="1">
    <citation type="submission" date="2019-07" db="EMBL/GenBank/DDBJ databases">
        <title>The pathways for chlorine oxyanion respiration interact through the shared metabolite chlorate.</title>
        <authorList>
            <person name="Barnum T.P."/>
            <person name="Cheng Y."/>
            <person name="Hill K.A."/>
            <person name="Lucas L.N."/>
            <person name="Carlson H.K."/>
            <person name="Coates J.D."/>
        </authorList>
    </citation>
    <scope>NUCLEOTIDE SEQUENCE [LARGE SCALE GENOMIC DNA]</scope>
    <source>
        <strain evidence="2">BK-3</strain>
    </source>
</reference>
<gene>
    <name evidence="2" type="ORF">FHK82_02720</name>
</gene>
<dbReference type="STRING" id="1543721.AAY24_12040"/>
<dbReference type="GO" id="GO:0003824">
    <property type="term" value="F:catalytic activity"/>
    <property type="evidence" value="ECO:0007669"/>
    <property type="project" value="InterPro"/>
</dbReference>
<evidence type="ECO:0000259" key="1">
    <source>
        <dbReference type="PROSITE" id="PS51340"/>
    </source>
</evidence>
<evidence type="ECO:0000313" key="3">
    <source>
        <dbReference type="Proteomes" id="UP000317355"/>
    </source>
</evidence>
<accession>A0A558DFU9</accession>
<dbReference type="InterPro" id="IPR011037">
    <property type="entry name" value="Pyrv_Knase-like_insert_dom_sf"/>
</dbReference>
<dbReference type="AlphaFoldDB" id="A0A558DFU9"/>
<sequence length="266" mass="29877">MGELTLSQLYFYPVKSLRGLSLERAPVDGRGIHFDRHWMVVDDQGDFVTQRQHPKMALVRTALTPSGLRLSAPAMADLDIEFEPKESEQQTVQVWGDHCLAESAGVAAAEWLSHFLGLNCRLFFMPESTRRPVDPGYAETDDQVGFADGFPFLLISEASLADLNGRLEQPLPMLRFRPNLVVSGCEPYAEDSWRRIRIGDITFRVAKPCSRCVIPTINPETAEKSVEPLRTLNSYRREGNKVYFGQNLLHDGVGELRVGTTVEVLE</sequence>
<evidence type="ECO:0000313" key="2">
    <source>
        <dbReference type="EMBL" id="TVT59906.1"/>
    </source>
</evidence>
<dbReference type="GO" id="GO:0030151">
    <property type="term" value="F:molybdenum ion binding"/>
    <property type="evidence" value="ECO:0007669"/>
    <property type="project" value="InterPro"/>
</dbReference>
<dbReference type="SUPFAM" id="SSF50800">
    <property type="entry name" value="PK beta-barrel domain-like"/>
    <property type="match status" value="1"/>
</dbReference>
<dbReference type="Pfam" id="PF03473">
    <property type="entry name" value="MOSC"/>
    <property type="match status" value="1"/>
</dbReference>
<protein>
    <submittedName>
        <fullName evidence="2">MOSC domain-containing protein</fullName>
    </submittedName>
</protein>
<comment type="caution">
    <text evidence="2">The sequence shown here is derived from an EMBL/GenBank/DDBJ whole genome shotgun (WGS) entry which is preliminary data.</text>
</comment>